<dbReference type="SUPFAM" id="SSF51011">
    <property type="entry name" value="Glycosyl hydrolase domain"/>
    <property type="match status" value="1"/>
</dbReference>
<dbReference type="PANTHER" id="PTHR10357">
    <property type="entry name" value="ALPHA-AMYLASE FAMILY MEMBER"/>
    <property type="match status" value="1"/>
</dbReference>
<evidence type="ECO:0000256" key="10">
    <source>
        <dbReference type="ARBA" id="ARBA00023277"/>
    </source>
</evidence>
<feature type="domain" description="Glycosyl hydrolase family 13 catalytic" evidence="18">
    <location>
        <begin position="38"/>
        <end position="397"/>
    </location>
</feature>
<dbReference type="InterPro" id="IPR015340">
    <property type="entry name" value="A_amylase_C_dom"/>
</dbReference>
<dbReference type="GO" id="GO:0016052">
    <property type="term" value="P:carbohydrate catabolic process"/>
    <property type="evidence" value="ECO:0007669"/>
    <property type="project" value="InterPro"/>
</dbReference>
<name>A0AAD4CNN9_ASPNN</name>
<organism evidence="19 20">
    <name type="scientific">Aspergillus nanangensis</name>
    <dbReference type="NCBI Taxonomy" id="2582783"/>
    <lineage>
        <taxon>Eukaryota</taxon>
        <taxon>Fungi</taxon>
        <taxon>Dikarya</taxon>
        <taxon>Ascomycota</taxon>
        <taxon>Pezizomycotina</taxon>
        <taxon>Eurotiomycetes</taxon>
        <taxon>Eurotiomycetidae</taxon>
        <taxon>Eurotiales</taxon>
        <taxon>Aspergillaceae</taxon>
        <taxon>Aspergillus</taxon>
        <taxon>Aspergillus subgen. Circumdati</taxon>
    </lineage>
</organism>
<evidence type="ECO:0000256" key="14">
    <source>
        <dbReference type="PIRSR" id="PIRSR001024-2"/>
    </source>
</evidence>
<feature type="disulfide bond" evidence="15">
    <location>
        <begin position="55"/>
        <end position="63"/>
    </location>
</feature>
<dbReference type="PIRSF" id="PIRSF001024">
    <property type="entry name" value="Alph-amyl_fung"/>
    <property type="match status" value="1"/>
</dbReference>
<evidence type="ECO:0000256" key="13">
    <source>
        <dbReference type="PIRSR" id="PIRSR001024-1"/>
    </source>
</evidence>
<feature type="chain" id="PRO_5042067219" description="alpha-amylase" evidence="17">
    <location>
        <begin position="26"/>
        <end position="554"/>
    </location>
</feature>
<comment type="caution">
    <text evidence="19">The sequence shown here is derived from an EMBL/GenBank/DDBJ whole genome shotgun (WGS) entry which is preliminary data.</text>
</comment>
<dbReference type="InterPro" id="IPR013777">
    <property type="entry name" value="A-amylase-like"/>
</dbReference>
<evidence type="ECO:0000256" key="8">
    <source>
        <dbReference type="ARBA" id="ARBA00023157"/>
    </source>
</evidence>
<evidence type="ECO:0000256" key="7">
    <source>
        <dbReference type="ARBA" id="ARBA00022837"/>
    </source>
</evidence>
<evidence type="ECO:0000256" key="2">
    <source>
        <dbReference type="ARBA" id="ARBA00001913"/>
    </source>
</evidence>
<evidence type="ECO:0000256" key="11">
    <source>
        <dbReference type="ARBA" id="ARBA00023295"/>
    </source>
</evidence>
<evidence type="ECO:0000256" key="1">
    <source>
        <dbReference type="ARBA" id="ARBA00000548"/>
    </source>
</evidence>
<evidence type="ECO:0000256" key="3">
    <source>
        <dbReference type="ARBA" id="ARBA00008061"/>
    </source>
</evidence>
<keyword evidence="8 15" id="KW-1015">Disulfide bond</keyword>
<keyword evidence="5" id="KW-0479">Metal-binding</keyword>
<reference evidence="19" key="1">
    <citation type="journal article" date="2019" name="Beilstein J. Org. Chem.">
        <title>Nanangenines: drimane sesquiterpenoids as the dominant metabolite cohort of a novel Australian fungus, Aspergillus nanangensis.</title>
        <authorList>
            <person name="Lacey H.J."/>
            <person name="Gilchrist C.L.M."/>
            <person name="Crombie A."/>
            <person name="Kalaitzis J.A."/>
            <person name="Vuong D."/>
            <person name="Rutledge P.J."/>
            <person name="Turner P."/>
            <person name="Pitt J.I."/>
            <person name="Lacey E."/>
            <person name="Chooi Y.H."/>
            <person name="Piggott A.M."/>
        </authorList>
    </citation>
    <scope>NUCLEOTIDE SEQUENCE</scope>
    <source>
        <strain evidence="19">MST-FP2251</strain>
    </source>
</reference>
<keyword evidence="6" id="KW-0378">Hydrolase</keyword>
<proteinExistence type="inferred from homology"/>
<keyword evidence="7" id="KW-0106">Calcium</keyword>
<dbReference type="InterPro" id="IPR006047">
    <property type="entry name" value="GH13_cat_dom"/>
</dbReference>
<dbReference type="Pfam" id="PF09260">
    <property type="entry name" value="A_amylase_dom_C"/>
    <property type="match status" value="1"/>
</dbReference>
<keyword evidence="20" id="KW-1185">Reference proteome</keyword>
<dbReference type="Gene3D" id="2.60.40.1180">
    <property type="entry name" value="Golgi alpha-mannosidase II"/>
    <property type="match status" value="1"/>
</dbReference>
<keyword evidence="17" id="KW-0732">Signal</keyword>
<evidence type="ECO:0000256" key="16">
    <source>
        <dbReference type="PIRSR" id="PIRSR001024-5"/>
    </source>
</evidence>
<dbReference type="GO" id="GO:0005509">
    <property type="term" value="F:calcium ion binding"/>
    <property type="evidence" value="ECO:0007669"/>
    <property type="project" value="InterPro"/>
</dbReference>
<dbReference type="EC" id="3.2.1.1" evidence="4"/>
<feature type="binding site" evidence="16">
    <location>
        <position position="325"/>
    </location>
    <ligand>
        <name>substrate</name>
    </ligand>
</feature>
<dbReference type="AlphaFoldDB" id="A0AAD4CNN9"/>
<dbReference type="Pfam" id="PF00128">
    <property type="entry name" value="Alpha-amylase"/>
    <property type="match status" value="1"/>
</dbReference>
<evidence type="ECO:0000256" key="9">
    <source>
        <dbReference type="ARBA" id="ARBA00023180"/>
    </source>
</evidence>
<dbReference type="FunFam" id="3.20.20.80:FF:000120">
    <property type="entry name" value="Alpha-amylase A"/>
    <property type="match status" value="1"/>
</dbReference>
<dbReference type="EMBL" id="VCAU01000034">
    <property type="protein sequence ID" value="KAF9889657.1"/>
    <property type="molecule type" value="Genomic_DNA"/>
</dbReference>
<dbReference type="InterPro" id="IPR013780">
    <property type="entry name" value="Glyco_hydro_b"/>
</dbReference>
<feature type="active site" description="Proton donor" evidence="13">
    <location>
        <position position="259"/>
    </location>
</feature>
<feature type="signal peptide" evidence="17">
    <location>
        <begin position="1"/>
        <end position="25"/>
    </location>
</feature>
<comment type="catalytic activity">
    <reaction evidence="1">
        <text>Endohydrolysis of (1-&gt;4)-alpha-D-glucosidic linkages in polysaccharides containing three or more (1-&gt;4)-alpha-linked D-glucose units.</text>
        <dbReference type="EC" id="3.2.1.1"/>
    </reaction>
</comment>
<evidence type="ECO:0000256" key="6">
    <source>
        <dbReference type="ARBA" id="ARBA00022801"/>
    </source>
</evidence>
<comment type="cofactor">
    <cofactor evidence="2">
        <name>Ca(2+)</name>
        <dbReference type="ChEBI" id="CHEBI:29108"/>
    </cofactor>
</comment>
<evidence type="ECO:0000256" key="5">
    <source>
        <dbReference type="ARBA" id="ARBA00022723"/>
    </source>
</evidence>
<feature type="active site" description="Nucleophile" evidence="13">
    <location>
        <position position="235"/>
    </location>
</feature>
<feature type="binding site" evidence="16">
    <location>
        <position position="233"/>
    </location>
    <ligand>
        <name>substrate</name>
    </ligand>
</feature>
<comment type="similarity">
    <text evidence="3">Belongs to the glycosyl hydrolase 13 family.</text>
</comment>
<sequence>MPLHLTFFWWATIGHVLFGVTPVGAANLTEWKPRSIYQTMTDRFARTDGSITAPCNTTEGLYCGGTWRGTIDQLDYIQGMGFDAVMISPIVENVAGRVDYGEAYHGYWPLNLQALNEHFGTHQDLLDLSDALHSRGMYLLMDTVINNMAYMTHGRDPATAIDYSVFTPFNNSDYFHSYCQVTDWNDFTNAQLCQTGDNQTALPDLYTEHQEVQDLLIDWAGTMIKTYSIDGLRIDAAKHVDSGFLHRFVEAVGVFTTGEVFQREIDIICKYQASYIQSMPNYPIYYAMLDAFTQGNTSSLALEVDLIKKACPDVTTLVSFSENHDVARTPSMNSDMALAKNILTFTLLFDGIPMIYQGQEQHLKSSGTPRNREALWLTKYDVESELYRLIATLNAIRRHAYEMGADYLDDETATIYRGGSELGFRKGVEGRQLIMVLSSQGSSQAKPYSVTLPSSYNAGVAVIDVLDCHNYTVSDTGELIVPMEKGEPHVFFPTSLMPGSGLCGWSKSNATLTELKTGSPPSESGVPPSLRIPIWWSRWFCWGVFLVLVTLVAG</sequence>
<dbReference type="Gene3D" id="3.20.20.80">
    <property type="entry name" value="Glycosidases"/>
    <property type="match status" value="1"/>
</dbReference>
<dbReference type="SUPFAM" id="SSF51445">
    <property type="entry name" value="(Trans)glycosidases"/>
    <property type="match status" value="1"/>
</dbReference>
<dbReference type="InterPro" id="IPR017853">
    <property type="entry name" value="GH"/>
</dbReference>
<evidence type="ECO:0000259" key="18">
    <source>
        <dbReference type="SMART" id="SM00642"/>
    </source>
</evidence>
<feature type="disulfide bond" evidence="15">
    <location>
        <begin position="468"/>
        <end position="503"/>
    </location>
</feature>
<dbReference type="GO" id="GO:0004556">
    <property type="term" value="F:alpha-amylase activity"/>
    <property type="evidence" value="ECO:0007669"/>
    <property type="project" value="UniProtKB-EC"/>
</dbReference>
<feature type="disulfide bond" evidence="15">
    <location>
        <begin position="179"/>
        <end position="193"/>
    </location>
</feature>
<reference evidence="19" key="2">
    <citation type="submission" date="2020-02" db="EMBL/GenBank/DDBJ databases">
        <authorList>
            <person name="Gilchrist C.L.M."/>
            <person name="Chooi Y.-H."/>
        </authorList>
    </citation>
    <scope>NUCLEOTIDE SEQUENCE</scope>
    <source>
        <strain evidence="19">MST-FP2251</strain>
    </source>
</reference>
<dbReference type="PANTHER" id="PTHR10357:SF220">
    <property type="entry name" value="ALPHA-AMYLASE"/>
    <property type="match status" value="1"/>
</dbReference>
<feature type="disulfide bond" evidence="15">
    <location>
        <begin position="269"/>
        <end position="311"/>
    </location>
</feature>
<protein>
    <recommendedName>
        <fullName evidence="4">alpha-amylase</fullName>
        <ecNumber evidence="4">3.2.1.1</ecNumber>
    </recommendedName>
    <alternativeName>
        <fullName evidence="12">1,4-alpha-D-glucan glucanohydrolase</fullName>
    </alternativeName>
</protein>
<evidence type="ECO:0000256" key="17">
    <source>
        <dbReference type="SAM" id="SignalP"/>
    </source>
</evidence>
<evidence type="ECO:0000313" key="19">
    <source>
        <dbReference type="EMBL" id="KAF9889657.1"/>
    </source>
</evidence>
<evidence type="ECO:0000313" key="20">
    <source>
        <dbReference type="Proteomes" id="UP001194746"/>
    </source>
</evidence>
<evidence type="ECO:0000256" key="4">
    <source>
        <dbReference type="ARBA" id="ARBA00012595"/>
    </source>
</evidence>
<keyword evidence="10" id="KW-0119">Carbohydrate metabolism</keyword>
<dbReference type="Proteomes" id="UP001194746">
    <property type="component" value="Unassembled WGS sequence"/>
</dbReference>
<feature type="binding site" evidence="16">
    <location>
        <position position="108"/>
    </location>
    <ligand>
        <name>substrate</name>
    </ligand>
</feature>
<dbReference type="SMART" id="SM00642">
    <property type="entry name" value="Aamy"/>
    <property type="match status" value="1"/>
</dbReference>
<dbReference type="CDD" id="cd11319">
    <property type="entry name" value="AmyAc_euk_AmyA"/>
    <property type="match status" value="1"/>
</dbReference>
<feature type="binding site" evidence="16">
    <location>
        <position position="372"/>
    </location>
    <ligand>
        <name>substrate</name>
    </ligand>
</feature>
<feature type="site" description="Transition state stabilizer" evidence="14">
    <location>
        <position position="325"/>
    </location>
</feature>
<accession>A0AAD4CNN9</accession>
<keyword evidence="9" id="KW-0325">Glycoprotein</keyword>
<gene>
    <name evidence="19" type="ORF">FE257_007165</name>
</gene>
<keyword evidence="11" id="KW-0326">Glycosidase</keyword>
<evidence type="ECO:0000256" key="15">
    <source>
        <dbReference type="PIRSR" id="PIRSR001024-4"/>
    </source>
</evidence>
<evidence type="ECO:0000256" key="12">
    <source>
        <dbReference type="ARBA" id="ARBA00030238"/>
    </source>
</evidence>